<dbReference type="Proteomes" id="UP000228996">
    <property type="component" value="Unassembled WGS sequence"/>
</dbReference>
<comment type="caution">
    <text evidence="2">The sequence shown here is derived from an EMBL/GenBank/DDBJ whole genome shotgun (WGS) entry which is preliminary data.</text>
</comment>
<feature type="region of interest" description="Disordered" evidence="1">
    <location>
        <begin position="44"/>
        <end position="76"/>
    </location>
</feature>
<protein>
    <submittedName>
        <fullName evidence="2">Uncharacterized protein</fullName>
    </submittedName>
</protein>
<evidence type="ECO:0000313" key="3">
    <source>
        <dbReference type="Proteomes" id="UP000228996"/>
    </source>
</evidence>
<accession>A0A2M6XE02</accession>
<dbReference type="EMBL" id="PEYO01000003">
    <property type="protein sequence ID" value="PIU03913.1"/>
    <property type="molecule type" value="Genomic_DNA"/>
</dbReference>
<name>A0A2M6XE02_9BACT</name>
<gene>
    <name evidence="2" type="ORF">COT44_00645</name>
</gene>
<organism evidence="2 3">
    <name type="scientific">Candidatus Shapirobacteria bacterium CG08_land_8_20_14_0_20_39_18</name>
    <dbReference type="NCBI Taxonomy" id="1974883"/>
    <lineage>
        <taxon>Bacteria</taxon>
        <taxon>Candidatus Shapironibacteriota</taxon>
    </lineage>
</organism>
<reference evidence="3" key="1">
    <citation type="submission" date="2017-09" db="EMBL/GenBank/DDBJ databases">
        <title>Depth-based differentiation of microbial function through sediment-hosted aquifers and enrichment of novel symbionts in the deep terrestrial subsurface.</title>
        <authorList>
            <person name="Probst A.J."/>
            <person name="Ladd B."/>
            <person name="Jarett J.K."/>
            <person name="Geller-Mcgrath D.E."/>
            <person name="Sieber C.M.K."/>
            <person name="Emerson J.B."/>
            <person name="Anantharaman K."/>
            <person name="Thomas B.C."/>
            <person name="Malmstrom R."/>
            <person name="Stieglmeier M."/>
            <person name="Klingl A."/>
            <person name="Woyke T."/>
            <person name="Ryan C.M."/>
            <person name="Banfield J.F."/>
        </authorList>
    </citation>
    <scope>NUCLEOTIDE SEQUENCE [LARGE SCALE GENOMIC DNA]</scope>
</reference>
<evidence type="ECO:0000256" key="1">
    <source>
        <dbReference type="SAM" id="MobiDB-lite"/>
    </source>
</evidence>
<sequence>MFHTKVKESNLIIVEPKKDFWTLEGSLASEVKLSDNELRQARESFSKNWPKGGGAKNNNSSIVSFDKQLSKQAKID</sequence>
<proteinExistence type="predicted"/>
<dbReference type="AlphaFoldDB" id="A0A2M6XE02"/>
<evidence type="ECO:0000313" key="2">
    <source>
        <dbReference type="EMBL" id="PIU03913.1"/>
    </source>
</evidence>